<keyword evidence="5 9" id="KW-0784">Thiamine biosynthesis</keyword>
<feature type="binding site" evidence="9">
    <location>
        <position position="165"/>
    </location>
    <ligand>
        <name>2-[(2R,5Z)-2-carboxy-4-methylthiazol-5(2H)-ylidene]ethyl phosphate</name>
        <dbReference type="ChEBI" id="CHEBI:62899"/>
    </ligand>
</feature>
<evidence type="ECO:0000256" key="11">
    <source>
        <dbReference type="RuleBase" id="RU004253"/>
    </source>
</evidence>
<dbReference type="NCBIfam" id="TIGR00693">
    <property type="entry name" value="thiE"/>
    <property type="match status" value="1"/>
</dbReference>
<reference evidence="13" key="1">
    <citation type="submission" date="2022-08" db="EMBL/GenBank/DDBJ databases">
        <title>Alicyclobacillus dauci DSM2870, complete genome.</title>
        <authorList>
            <person name="Wang Q."/>
            <person name="Cai R."/>
            <person name="Wang Z."/>
        </authorList>
    </citation>
    <scope>NUCLEOTIDE SEQUENCE</scope>
    <source>
        <strain evidence="13">DSM 28700</strain>
    </source>
</reference>
<dbReference type="InterPro" id="IPR013785">
    <property type="entry name" value="Aldolase_TIM"/>
</dbReference>
<dbReference type="Proteomes" id="UP001164803">
    <property type="component" value="Chromosome"/>
</dbReference>
<comment type="similarity">
    <text evidence="9 10">Belongs to the thiamine-phosphate synthase family.</text>
</comment>
<name>A0ABY6YZU4_9BACL</name>
<dbReference type="InterPro" id="IPR022998">
    <property type="entry name" value="ThiamineP_synth_TenI"/>
</dbReference>
<dbReference type="Gene3D" id="3.20.20.70">
    <property type="entry name" value="Aldolase class I"/>
    <property type="match status" value="1"/>
</dbReference>
<dbReference type="EMBL" id="CP104064">
    <property type="protein sequence ID" value="WAH36150.1"/>
    <property type="molecule type" value="Genomic_DNA"/>
</dbReference>
<protein>
    <recommendedName>
        <fullName evidence="9">Thiamine-phosphate synthase</fullName>
        <shortName evidence="9">TP synthase</shortName>
        <shortName evidence="9">TPS</shortName>
        <ecNumber evidence="9">2.5.1.3</ecNumber>
    </recommendedName>
    <alternativeName>
        <fullName evidence="9">Thiamine-phosphate pyrophosphorylase</fullName>
        <shortName evidence="9">TMP pyrophosphorylase</shortName>
        <shortName evidence="9">TMP-PPase</shortName>
    </alternativeName>
</protein>
<comment type="caution">
    <text evidence="9">Lacks conserved residue(s) required for the propagation of feature annotation.</text>
</comment>
<dbReference type="SUPFAM" id="SSF51391">
    <property type="entry name" value="Thiamin phosphate synthase"/>
    <property type="match status" value="1"/>
</dbReference>
<evidence type="ECO:0000256" key="8">
    <source>
        <dbReference type="ARBA" id="ARBA00047883"/>
    </source>
</evidence>
<dbReference type="Pfam" id="PF02581">
    <property type="entry name" value="TMP-TENI"/>
    <property type="match status" value="1"/>
</dbReference>
<evidence type="ECO:0000313" key="14">
    <source>
        <dbReference type="Proteomes" id="UP001164803"/>
    </source>
</evidence>
<evidence type="ECO:0000256" key="4">
    <source>
        <dbReference type="ARBA" id="ARBA00022842"/>
    </source>
</evidence>
<dbReference type="CDD" id="cd00564">
    <property type="entry name" value="TMP_TenI"/>
    <property type="match status" value="1"/>
</dbReference>
<dbReference type="InterPro" id="IPR034291">
    <property type="entry name" value="TMP_synthase"/>
</dbReference>
<comment type="catalytic activity">
    <reaction evidence="8 9 10">
        <text>2-[(2R,5Z)-2-carboxy-4-methylthiazol-5(2H)-ylidene]ethyl phosphate + 4-amino-2-methyl-5-(diphosphooxymethyl)pyrimidine + 2 H(+) = thiamine phosphate + CO2 + diphosphate</text>
        <dbReference type="Rhea" id="RHEA:47844"/>
        <dbReference type="ChEBI" id="CHEBI:15378"/>
        <dbReference type="ChEBI" id="CHEBI:16526"/>
        <dbReference type="ChEBI" id="CHEBI:33019"/>
        <dbReference type="ChEBI" id="CHEBI:37575"/>
        <dbReference type="ChEBI" id="CHEBI:57841"/>
        <dbReference type="ChEBI" id="CHEBI:62899"/>
        <dbReference type="EC" id="2.5.1.3"/>
    </reaction>
</comment>
<dbReference type="PANTHER" id="PTHR20857">
    <property type="entry name" value="THIAMINE-PHOSPHATE PYROPHOSPHORYLASE"/>
    <property type="match status" value="1"/>
</dbReference>
<dbReference type="GO" id="GO:0004789">
    <property type="term" value="F:thiamine-phosphate diphosphorylase activity"/>
    <property type="evidence" value="ECO:0007669"/>
    <property type="project" value="UniProtKB-EC"/>
</dbReference>
<evidence type="ECO:0000256" key="10">
    <source>
        <dbReference type="RuleBase" id="RU003826"/>
    </source>
</evidence>
<gene>
    <name evidence="9 13" type="primary">thiE</name>
    <name evidence="13" type="ORF">NZD86_18150</name>
</gene>
<keyword evidence="2 9" id="KW-0808">Transferase</keyword>
<comment type="catalytic activity">
    <reaction evidence="7 9 10">
        <text>2-(2-carboxy-4-methylthiazol-5-yl)ethyl phosphate + 4-amino-2-methyl-5-(diphosphooxymethyl)pyrimidine + 2 H(+) = thiamine phosphate + CO2 + diphosphate</text>
        <dbReference type="Rhea" id="RHEA:47848"/>
        <dbReference type="ChEBI" id="CHEBI:15378"/>
        <dbReference type="ChEBI" id="CHEBI:16526"/>
        <dbReference type="ChEBI" id="CHEBI:33019"/>
        <dbReference type="ChEBI" id="CHEBI:37575"/>
        <dbReference type="ChEBI" id="CHEBI:57841"/>
        <dbReference type="ChEBI" id="CHEBI:62890"/>
        <dbReference type="EC" id="2.5.1.3"/>
    </reaction>
</comment>
<comment type="pathway">
    <text evidence="1 9 11">Cofactor biosynthesis; thiamine diphosphate biosynthesis; thiamine phosphate from 4-amino-2-methyl-5-diphosphomethylpyrimidine and 4-methyl-5-(2-phosphoethyl)-thiazole: step 1/1.</text>
</comment>
<proteinExistence type="inferred from homology"/>
<evidence type="ECO:0000256" key="6">
    <source>
        <dbReference type="ARBA" id="ARBA00047334"/>
    </source>
</evidence>
<keyword evidence="14" id="KW-1185">Reference proteome</keyword>
<dbReference type="RefSeq" id="WP_268043461.1">
    <property type="nucleotide sequence ID" value="NZ_CP104064.1"/>
</dbReference>
<evidence type="ECO:0000256" key="7">
    <source>
        <dbReference type="ARBA" id="ARBA00047851"/>
    </source>
</evidence>
<dbReference type="HAMAP" id="MF_00097">
    <property type="entry name" value="TMP_synthase"/>
    <property type="match status" value="1"/>
</dbReference>
<dbReference type="PANTHER" id="PTHR20857:SF15">
    <property type="entry name" value="THIAMINE-PHOSPHATE SYNTHASE"/>
    <property type="match status" value="1"/>
</dbReference>
<evidence type="ECO:0000256" key="9">
    <source>
        <dbReference type="HAMAP-Rule" id="MF_00097"/>
    </source>
</evidence>
<feature type="binding site" evidence="9">
    <location>
        <begin position="39"/>
        <end position="43"/>
    </location>
    <ligand>
        <name>4-amino-2-methyl-5-(diphosphooxymethyl)pyrimidine</name>
        <dbReference type="ChEBI" id="CHEBI:57841"/>
    </ligand>
</feature>
<accession>A0ABY6YZU4</accession>
<sequence length="205" mass="21653">MSNLADSLRLYLVTDDRPDAESVIAVVRQAIMGGVTAVQLRRKTDDGGKFVELGRSLRKLTREFGVLFFVNDRVDVALLTDADGVHVGQSDISCKDARKLVGNKIIGVSAANVEEARKAEADGADYLGIGAIYQTSSKDDADMTSLAELRRISQATNVPLVAIGGITSERVPEVIGAGAHGVAVMSAIMSATDPKLAAGRLLTKL</sequence>
<feature type="domain" description="Thiamine phosphate synthase/TenI" evidence="12">
    <location>
        <begin position="10"/>
        <end position="188"/>
    </location>
</feature>
<comment type="catalytic activity">
    <reaction evidence="6 9 10">
        <text>4-methyl-5-(2-phosphooxyethyl)-thiazole + 4-amino-2-methyl-5-(diphosphooxymethyl)pyrimidine + H(+) = thiamine phosphate + diphosphate</text>
        <dbReference type="Rhea" id="RHEA:22328"/>
        <dbReference type="ChEBI" id="CHEBI:15378"/>
        <dbReference type="ChEBI" id="CHEBI:33019"/>
        <dbReference type="ChEBI" id="CHEBI:37575"/>
        <dbReference type="ChEBI" id="CHEBI:57841"/>
        <dbReference type="ChEBI" id="CHEBI:58296"/>
        <dbReference type="EC" id="2.5.1.3"/>
    </reaction>
</comment>
<evidence type="ECO:0000256" key="1">
    <source>
        <dbReference type="ARBA" id="ARBA00005165"/>
    </source>
</evidence>
<dbReference type="EC" id="2.5.1.3" evidence="9"/>
<feature type="binding site" evidence="9">
    <location>
        <position position="138"/>
    </location>
    <ligand>
        <name>4-amino-2-methyl-5-(diphosphooxymethyl)pyrimidine</name>
        <dbReference type="ChEBI" id="CHEBI:57841"/>
    </ligand>
</feature>
<evidence type="ECO:0000259" key="12">
    <source>
        <dbReference type="Pfam" id="PF02581"/>
    </source>
</evidence>
<feature type="binding site" evidence="9">
    <location>
        <position position="71"/>
    </location>
    <ligand>
        <name>4-amino-2-methyl-5-(diphosphooxymethyl)pyrimidine</name>
        <dbReference type="ChEBI" id="CHEBI:57841"/>
    </ligand>
</feature>
<keyword evidence="4 9" id="KW-0460">Magnesium</keyword>
<feature type="binding site" evidence="9">
    <location>
        <begin position="135"/>
        <end position="137"/>
    </location>
    <ligand>
        <name>2-[(2R,5Z)-2-carboxy-4-methylthiazol-5(2H)-ylidene]ethyl phosphate</name>
        <dbReference type="ChEBI" id="CHEBI:62899"/>
    </ligand>
</feature>
<feature type="binding site" evidence="9">
    <location>
        <position position="72"/>
    </location>
    <ligand>
        <name>Mg(2+)</name>
        <dbReference type="ChEBI" id="CHEBI:18420"/>
    </ligand>
</feature>
<organism evidence="13 14">
    <name type="scientific">Alicyclobacillus dauci</name>
    <dbReference type="NCBI Taxonomy" id="1475485"/>
    <lineage>
        <taxon>Bacteria</taxon>
        <taxon>Bacillati</taxon>
        <taxon>Bacillota</taxon>
        <taxon>Bacilli</taxon>
        <taxon>Bacillales</taxon>
        <taxon>Alicyclobacillaceae</taxon>
        <taxon>Alicyclobacillus</taxon>
    </lineage>
</organism>
<evidence type="ECO:0000256" key="2">
    <source>
        <dbReference type="ARBA" id="ARBA00022679"/>
    </source>
</evidence>
<comment type="cofactor">
    <cofactor evidence="9">
        <name>Mg(2+)</name>
        <dbReference type="ChEBI" id="CHEBI:18420"/>
    </cofactor>
    <text evidence="9">Binds 1 Mg(2+) ion per subunit.</text>
</comment>
<feature type="binding site" evidence="9">
    <location>
        <position position="109"/>
    </location>
    <ligand>
        <name>4-amino-2-methyl-5-(diphosphooxymethyl)pyrimidine</name>
        <dbReference type="ChEBI" id="CHEBI:57841"/>
    </ligand>
</feature>
<keyword evidence="3 9" id="KW-0479">Metal-binding</keyword>
<dbReference type="InterPro" id="IPR036206">
    <property type="entry name" value="ThiamineP_synth_sf"/>
</dbReference>
<evidence type="ECO:0000256" key="3">
    <source>
        <dbReference type="ARBA" id="ARBA00022723"/>
    </source>
</evidence>
<evidence type="ECO:0000313" key="13">
    <source>
        <dbReference type="EMBL" id="WAH36150.1"/>
    </source>
</evidence>
<evidence type="ECO:0000256" key="5">
    <source>
        <dbReference type="ARBA" id="ARBA00022977"/>
    </source>
</evidence>
<feature type="binding site" evidence="9">
    <location>
        <position position="91"/>
    </location>
    <ligand>
        <name>Mg(2+)</name>
        <dbReference type="ChEBI" id="CHEBI:18420"/>
    </ligand>
</feature>
<comment type="function">
    <text evidence="9">Condenses 4-methyl-5-(beta-hydroxyethyl)thiazole monophosphate (THZ-P) and 2-methyl-4-amino-5-hydroxymethyl pyrimidine pyrophosphate (HMP-PP) to form thiamine monophosphate (TMP).</text>
</comment>